<proteinExistence type="inferred from homology"/>
<evidence type="ECO:0000256" key="6">
    <source>
        <dbReference type="ARBA" id="ARBA00022490"/>
    </source>
</evidence>
<dbReference type="PANTHER" id="PTHR13931:SF2">
    <property type="entry name" value="UBIQUITIN CONJUGATION FACTOR E4 B"/>
    <property type="match status" value="1"/>
</dbReference>
<dbReference type="EMBL" id="CAJPDT010000013">
    <property type="protein sequence ID" value="CAF9914462.1"/>
    <property type="molecule type" value="Genomic_DNA"/>
</dbReference>
<comment type="caution">
    <text evidence="14">The sequence shown here is derived from an EMBL/GenBank/DDBJ whole genome shotgun (WGS) entry which is preliminary data.</text>
</comment>
<evidence type="ECO:0000256" key="8">
    <source>
        <dbReference type="ARBA" id="ARBA00022786"/>
    </source>
</evidence>
<dbReference type="GO" id="GO:0006511">
    <property type="term" value="P:ubiquitin-dependent protein catabolic process"/>
    <property type="evidence" value="ECO:0007669"/>
    <property type="project" value="InterPro"/>
</dbReference>
<evidence type="ECO:0000256" key="3">
    <source>
        <dbReference type="ARBA" id="ARBA00004496"/>
    </source>
</evidence>
<evidence type="ECO:0000256" key="1">
    <source>
        <dbReference type="ARBA" id="ARBA00000900"/>
    </source>
</evidence>
<dbReference type="GO" id="GO:0003755">
    <property type="term" value="F:peptidyl-prolyl cis-trans isomerase activity"/>
    <property type="evidence" value="ECO:0007669"/>
    <property type="project" value="UniProtKB-KW"/>
</dbReference>
<keyword evidence="6" id="KW-0963">Cytoplasm</keyword>
<dbReference type="GO" id="GO:0005737">
    <property type="term" value="C:cytoplasm"/>
    <property type="evidence" value="ECO:0007669"/>
    <property type="project" value="UniProtKB-SubCell"/>
</dbReference>
<feature type="coiled-coil region" evidence="11">
    <location>
        <begin position="535"/>
        <end position="562"/>
    </location>
</feature>
<dbReference type="InterPro" id="IPR013083">
    <property type="entry name" value="Znf_RING/FYVE/PHD"/>
</dbReference>
<dbReference type="Gene3D" id="3.30.40.10">
    <property type="entry name" value="Zinc/RING finger domain, C3HC4 (zinc finger)"/>
    <property type="match status" value="1"/>
</dbReference>
<comment type="pathway">
    <text evidence="4">Protein modification; protein ubiquitination.</text>
</comment>
<dbReference type="GO" id="GO:0000151">
    <property type="term" value="C:ubiquitin ligase complex"/>
    <property type="evidence" value="ECO:0007669"/>
    <property type="project" value="InterPro"/>
</dbReference>
<dbReference type="GO" id="GO:0034450">
    <property type="term" value="F:ubiquitin-ubiquitin ligase activity"/>
    <property type="evidence" value="ECO:0007669"/>
    <property type="project" value="InterPro"/>
</dbReference>
<gene>
    <name evidence="14" type="ORF">IMSHALPRED_001916</name>
</gene>
<organism evidence="14 15">
    <name type="scientific">Imshaugia aleurites</name>
    <dbReference type="NCBI Taxonomy" id="172621"/>
    <lineage>
        <taxon>Eukaryota</taxon>
        <taxon>Fungi</taxon>
        <taxon>Dikarya</taxon>
        <taxon>Ascomycota</taxon>
        <taxon>Pezizomycotina</taxon>
        <taxon>Lecanoromycetes</taxon>
        <taxon>OSLEUM clade</taxon>
        <taxon>Lecanoromycetidae</taxon>
        <taxon>Lecanorales</taxon>
        <taxon>Lecanorineae</taxon>
        <taxon>Parmeliaceae</taxon>
        <taxon>Imshaugia</taxon>
    </lineage>
</organism>
<dbReference type="SUPFAM" id="SSF57850">
    <property type="entry name" value="RING/U-box"/>
    <property type="match status" value="1"/>
</dbReference>
<dbReference type="InterPro" id="IPR019474">
    <property type="entry name" value="Ub_conjug_fac_E4_core"/>
</dbReference>
<dbReference type="FunFam" id="3.30.40.10:FF:000055">
    <property type="entry name" value="Ubiquitin conjugation factor e4 a"/>
    <property type="match status" value="1"/>
</dbReference>
<feature type="region of interest" description="Disordered" evidence="12">
    <location>
        <begin position="1"/>
        <end position="126"/>
    </location>
</feature>
<evidence type="ECO:0000256" key="2">
    <source>
        <dbReference type="ARBA" id="ARBA00004123"/>
    </source>
</evidence>
<dbReference type="PROSITE" id="PS51698">
    <property type="entry name" value="U_BOX"/>
    <property type="match status" value="1"/>
</dbReference>
<evidence type="ECO:0000256" key="4">
    <source>
        <dbReference type="ARBA" id="ARBA00004906"/>
    </source>
</evidence>
<keyword evidence="8" id="KW-0833">Ubl conjugation pathway</keyword>
<dbReference type="SMART" id="SM00504">
    <property type="entry name" value="Ubox"/>
    <property type="match status" value="1"/>
</dbReference>
<evidence type="ECO:0000259" key="13">
    <source>
        <dbReference type="PROSITE" id="PS51698"/>
    </source>
</evidence>
<reference evidence="14" key="1">
    <citation type="submission" date="2021-03" db="EMBL/GenBank/DDBJ databases">
        <authorList>
            <person name="Tagirdzhanova G."/>
        </authorList>
    </citation>
    <scope>NUCLEOTIDE SEQUENCE</scope>
</reference>
<evidence type="ECO:0000256" key="9">
    <source>
        <dbReference type="ARBA" id="ARBA00023110"/>
    </source>
</evidence>
<evidence type="ECO:0000313" key="15">
    <source>
        <dbReference type="Proteomes" id="UP000664534"/>
    </source>
</evidence>
<comment type="subcellular location">
    <subcellularLocation>
        <location evidence="3">Cytoplasm</location>
    </subcellularLocation>
    <subcellularLocation>
        <location evidence="2">Nucleus</location>
    </subcellularLocation>
</comment>
<feature type="domain" description="U-box" evidence="13">
    <location>
        <begin position="998"/>
        <end position="1072"/>
    </location>
</feature>
<dbReference type="Pfam" id="PF10408">
    <property type="entry name" value="Ufd2P_core"/>
    <property type="match status" value="1"/>
</dbReference>
<dbReference type="Proteomes" id="UP000664534">
    <property type="component" value="Unassembled WGS sequence"/>
</dbReference>
<dbReference type="GO" id="GO:0005634">
    <property type="term" value="C:nucleus"/>
    <property type="evidence" value="ECO:0007669"/>
    <property type="project" value="UniProtKB-SubCell"/>
</dbReference>
<keyword evidence="9" id="KW-0697">Rotamase</keyword>
<keyword evidence="7" id="KW-0808">Transferase</keyword>
<dbReference type="AlphaFoldDB" id="A0A8H3F1W1"/>
<dbReference type="Pfam" id="PF04564">
    <property type="entry name" value="U-box"/>
    <property type="match status" value="1"/>
</dbReference>
<evidence type="ECO:0000256" key="7">
    <source>
        <dbReference type="ARBA" id="ARBA00022679"/>
    </source>
</evidence>
<comment type="similarity">
    <text evidence="5">Belongs to the ubiquitin conjugation factor E4 family.</text>
</comment>
<dbReference type="PANTHER" id="PTHR13931">
    <property type="entry name" value="UBIQUITINATION FACTOR E4"/>
    <property type="match status" value="1"/>
</dbReference>
<protein>
    <recommendedName>
        <fullName evidence="13">U-box domain-containing protein</fullName>
    </recommendedName>
</protein>
<dbReference type="InterPro" id="IPR045132">
    <property type="entry name" value="UBE4"/>
</dbReference>
<keyword evidence="11" id="KW-0175">Coiled coil</keyword>
<sequence>MADSVSDAEKIRNKRLAKLGSQAPAQPKQNDEASTDDSPTSQSSPAFNAQTADPQEREQPKPQINISSSSDPSKTPENPFAQLGLRQANGGGTKINIISSVGRPVTPKKRERPTSSSGRSSSRAGETLEQWEDRILGNLFRITLWEEHRLDAHGNHVQFLPGTRLDLEDSGQSISLNVGMLDQALLEAASNLKQGTTPLDFLLGCWKRVSRQYKALRKAGEQDPKFVVVKEARRLCMSYCIFAITMPDMFGLETPVSNPLTPYLLVDDPEDDRFVDHDFLTEAVSRFSEDDTVQGALVGAIEDLSRQLAVMNMNNDYKPYIMALRNLVQYPALVNAFVQSPRFLPSNISAALLEPGTLLGPFFAISPLQADVTTNYFSNPTSRDKAYILNSQRALRLTIQTHQTDLLDIANRIIKTSKEARDKMLDWFALCVNVNHKRRALQVDKKLVSSDGFMINVTVCLDQLCEPFMDASFSKIDRIDVDYLRRSPRVEIKDETKLNADQNASDEFYSNPAEGTSNFISEIFFLTLAAHHYGTESANSMLSTLEKELKRMRKHLDEIELDRHKFVNNPVRLNIFENAIKKYKDQIDKGMSYKLSVEGVLLDDLTQARSMQFMRYVIVWLLRIVAPGQDFPKSPLKLPLAKEQPEVFKCLPEYFLEDVVGNFKFIMRNMPQIITSTQSDELVMLCITFLRSSEYIKNPYLKSGLVTIMFHGIWPVYNRSKGILGDLLNSLPFATEHLLHALMKFYIEVENTGAHTQFYDKFNIRYEIFQIIKCIWSNPIYREHLSDEAKINLDFFVRFVNLLLNDVTFVLDESLTAFVQIHNLQQELKRSAAMEQNVRSEKEEALSQAQGKAKSYMQLTNETVAMLKLFTEALADSFTMPEIVQRLADMLDYNLDAMVGPKSRDLVVENPQEYNFEPKKLLSELADVYLNLKDKENFVFAVARDGRSYKPANLDQAARVLAKFALKSSEELAAWKSLGEKFKRAKEADDQAEEDLGEIPDDFLDPLMFTMMQDPVILPTSKTSIDRSTIRSHLLSDPNDPFNRSPLKIEDVIPDTDLYDRIQAFKAERKGSKLAKTNVMDETPG</sequence>
<evidence type="ECO:0000256" key="12">
    <source>
        <dbReference type="SAM" id="MobiDB-lite"/>
    </source>
</evidence>
<comment type="catalytic activity">
    <reaction evidence="1">
        <text>S-ubiquitinyl-[E2 ubiquitin-conjugating enzyme]-L-cysteine + [acceptor protein]-L-lysine = [E2 ubiquitin-conjugating enzyme]-L-cysteine + N(6)-ubiquitinyl-[acceptor protein]-L-lysine.</text>
        <dbReference type="EC" id="2.3.2.27"/>
    </reaction>
</comment>
<evidence type="ECO:0000256" key="11">
    <source>
        <dbReference type="SAM" id="Coils"/>
    </source>
</evidence>
<dbReference type="CDD" id="cd16657">
    <property type="entry name" value="RING-Ubox_UBE4A"/>
    <property type="match status" value="1"/>
</dbReference>
<dbReference type="UniPathway" id="UPA00143"/>
<keyword evidence="9" id="KW-0413">Isomerase</keyword>
<evidence type="ECO:0000256" key="10">
    <source>
        <dbReference type="ARBA" id="ARBA00023242"/>
    </source>
</evidence>
<accession>A0A8H3F1W1</accession>
<dbReference type="InterPro" id="IPR003613">
    <property type="entry name" value="Ubox_domain"/>
</dbReference>
<evidence type="ECO:0000313" key="14">
    <source>
        <dbReference type="EMBL" id="CAF9914462.1"/>
    </source>
</evidence>
<keyword evidence="15" id="KW-1185">Reference proteome</keyword>
<evidence type="ECO:0000256" key="5">
    <source>
        <dbReference type="ARBA" id="ARBA00007434"/>
    </source>
</evidence>
<dbReference type="OrthoDB" id="20295at2759"/>
<keyword evidence="10" id="KW-0539">Nucleus</keyword>
<feature type="compositionally biased region" description="Polar residues" evidence="12">
    <location>
        <begin position="62"/>
        <end position="76"/>
    </location>
</feature>
<name>A0A8H3F1W1_9LECA</name>
<dbReference type="GO" id="GO:0000209">
    <property type="term" value="P:protein polyubiquitination"/>
    <property type="evidence" value="ECO:0007669"/>
    <property type="project" value="TreeGrafter"/>
</dbReference>
<feature type="compositionally biased region" description="Low complexity" evidence="12">
    <location>
        <begin position="36"/>
        <end position="46"/>
    </location>
</feature>
<dbReference type="GO" id="GO:0036503">
    <property type="term" value="P:ERAD pathway"/>
    <property type="evidence" value="ECO:0007669"/>
    <property type="project" value="InterPro"/>
</dbReference>